<keyword evidence="1" id="KW-1133">Transmembrane helix</keyword>
<evidence type="ECO:0008006" key="4">
    <source>
        <dbReference type="Google" id="ProtNLM"/>
    </source>
</evidence>
<evidence type="ECO:0000256" key="1">
    <source>
        <dbReference type="SAM" id="Phobius"/>
    </source>
</evidence>
<dbReference type="RefSeq" id="WP_184226775.1">
    <property type="nucleotide sequence ID" value="NZ_JACHDE010000006.1"/>
</dbReference>
<dbReference type="EMBL" id="JACHDE010000006">
    <property type="protein sequence ID" value="MBB5401765.1"/>
    <property type="molecule type" value="Genomic_DNA"/>
</dbReference>
<proteinExistence type="predicted"/>
<feature type="transmembrane region" description="Helical" evidence="1">
    <location>
        <begin position="20"/>
        <end position="42"/>
    </location>
</feature>
<dbReference type="Pfam" id="PF14559">
    <property type="entry name" value="TPR_19"/>
    <property type="match status" value="1"/>
</dbReference>
<evidence type="ECO:0000313" key="3">
    <source>
        <dbReference type="Proteomes" id="UP000592820"/>
    </source>
</evidence>
<reference evidence="2 3" key="1">
    <citation type="submission" date="2020-08" db="EMBL/GenBank/DDBJ databases">
        <title>Genomic Encyclopedia of Type Strains, Phase IV (KMG-V): Genome sequencing to study the core and pangenomes of soil and plant-associated prokaryotes.</title>
        <authorList>
            <person name="Whitman W."/>
        </authorList>
    </citation>
    <scope>NUCLEOTIDE SEQUENCE [LARGE SCALE GENOMIC DNA]</scope>
    <source>
        <strain evidence="2 3">JPY162</strain>
    </source>
</reference>
<dbReference type="Proteomes" id="UP000592820">
    <property type="component" value="Unassembled WGS sequence"/>
</dbReference>
<evidence type="ECO:0000313" key="2">
    <source>
        <dbReference type="EMBL" id="MBB5401765.1"/>
    </source>
</evidence>
<protein>
    <recommendedName>
        <fullName evidence="4">Tetratricopeptide repeat protein</fullName>
    </recommendedName>
</protein>
<comment type="caution">
    <text evidence="2">The sequence shown here is derived from an EMBL/GenBank/DDBJ whole genome shotgun (WGS) entry which is preliminary data.</text>
</comment>
<keyword evidence="1" id="KW-0472">Membrane</keyword>
<sequence length="438" mass="47849">MRFIERRIHALPSRGSWRAIVGVVLRALGIGVISALVSHAVAQTPYGLFDQTIDEDLQAQAEAAMSDGDRQRALLLLNEVVRRDPRQAGALLDAAILYCQLGERTRSQETLARIEAKYDVPPAIEKLIVFYRASACTPSGPRPQLIASVGAGVTSNANFGPSNPVVTFAPSAPVNSLTLAPESLAHGDQYIESAVQGELPISSVPGLTLLAGLTNRQYRSQHSFDQRSATIGLADRTSVMRGELYNQLTADMLWLGTRVYQRDIGWHANFWLPPSAWRSMLARGGLDLTVLDSAYPGNSLYDSVYVEVRAAFQARIGERTSVQLFVGPAWDKPLNGRPGGSQHGYSAWLSADYDMAPHGQLEAVLQQRTLIDADAYDPVFFGTLGRHQTLRAASLRYTFPMVRGWSVYAQASAGRISNSISLFAYSVYSGSLGLSWKY</sequence>
<organism evidence="2 3">
    <name type="scientific">Paraburkholderia youngii</name>
    <dbReference type="NCBI Taxonomy" id="2782701"/>
    <lineage>
        <taxon>Bacteria</taxon>
        <taxon>Pseudomonadati</taxon>
        <taxon>Pseudomonadota</taxon>
        <taxon>Betaproteobacteria</taxon>
        <taxon>Burkholderiales</taxon>
        <taxon>Burkholderiaceae</taxon>
        <taxon>Paraburkholderia</taxon>
    </lineage>
</organism>
<keyword evidence="1" id="KW-0812">Transmembrane</keyword>
<accession>A0A7W8L782</accession>
<gene>
    <name evidence="2" type="ORF">HDG41_003848</name>
</gene>
<dbReference type="AlphaFoldDB" id="A0A7W8L782"/>
<name>A0A7W8L782_9BURK</name>